<organism evidence="1 2">
    <name type="scientific">Legionella santicrucis</name>
    <dbReference type="NCBI Taxonomy" id="45074"/>
    <lineage>
        <taxon>Bacteria</taxon>
        <taxon>Pseudomonadati</taxon>
        <taxon>Pseudomonadota</taxon>
        <taxon>Gammaproteobacteria</taxon>
        <taxon>Legionellales</taxon>
        <taxon>Legionellaceae</taxon>
        <taxon>Legionella</taxon>
    </lineage>
</organism>
<gene>
    <name evidence="1" type="ORF">Lsan_0650</name>
</gene>
<comment type="caution">
    <text evidence="1">The sequence shown here is derived from an EMBL/GenBank/DDBJ whole genome shotgun (WGS) entry which is preliminary data.</text>
</comment>
<evidence type="ECO:0000313" key="1">
    <source>
        <dbReference type="EMBL" id="KTD66218.1"/>
    </source>
</evidence>
<evidence type="ECO:0000313" key="2">
    <source>
        <dbReference type="Proteomes" id="UP000054703"/>
    </source>
</evidence>
<dbReference type="EMBL" id="LNYU01000011">
    <property type="protein sequence ID" value="KTD66218.1"/>
    <property type="molecule type" value="Genomic_DNA"/>
</dbReference>
<dbReference type="Proteomes" id="UP000054703">
    <property type="component" value="Unassembled WGS sequence"/>
</dbReference>
<sequence>MNTIKTLILLIAMNGAVDAQTQSMPESNGKAHHFFVADHQMNGQNDVDYFKKILTGGGLYALLLAMNTEVPDVAKSLEYVAIFKKLNVTNRILSQILIELKKNNQLLSLNRRNEEITMDG</sequence>
<dbReference type="AlphaFoldDB" id="A0A0W0ZB76"/>
<protein>
    <submittedName>
        <fullName evidence="1">Uncharacterized protein</fullName>
    </submittedName>
</protein>
<accession>A0A0W0ZB76</accession>
<name>A0A0W0ZB76_9GAMM</name>
<reference evidence="1 2" key="1">
    <citation type="submission" date="2015-11" db="EMBL/GenBank/DDBJ databases">
        <title>Genomic analysis of 38 Legionella species identifies large and diverse effector repertoires.</title>
        <authorList>
            <person name="Burstein D."/>
            <person name="Amaro F."/>
            <person name="Zusman T."/>
            <person name="Lifshitz Z."/>
            <person name="Cohen O."/>
            <person name="Gilbert J.A."/>
            <person name="Pupko T."/>
            <person name="Shuman H.A."/>
            <person name="Segal G."/>
        </authorList>
    </citation>
    <scope>NUCLEOTIDE SEQUENCE [LARGE SCALE GENOMIC DNA]</scope>
    <source>
        <strain evidence="1 2">SC-63-C7</strain>
    </source>
</reference>
<dbReference type="STRING" id="45074.Lsan_0650"/>
<dbReference type="RefSeq" id="WP_058513112.1">
    <property type="nucleotide sequence ID" value="NZ_CAAAIH010000031.1"/>
</dbReference>
<proteinExistence type="predicted"/>
<keyword evidence="2" id="KW-1185">Reference proteome</keyword>
<dbReference type="PATRIC" id="fig|45074.5.peg.684"/>